<gene>
    <name evidence="1" type="ORF">J3S04_02070</name>
</gene>
<dbReference type="Proteomes" id="UP000671836">
    <property type="component" value="Chromosome"/>
</dbReference>
<name>A0ABX7RPK5_9ACTN</name>
<evidence type="ECO:0000313" key="2">
    <source>
        <dbReference type="Proteomes" id="UP000671836"/>
    </source>
</evidence>
<protein>
    <submittedName>
        <fullName evidence="1">Uncharacterized protein</fullName>
    </submittedName>
</protein>
<reference evidence="1 2" key="1">
    <citation type="submission" date="2021-03" db="EMBL/GenBank/DDBJ databases">
        <title>Streptomyces strains.</title>
        <authorList>
            <person name="Lund M.B."/>
            <person name="Toerring T."/>
        </authorList>
    </citation>
    <scope>NUCLEOTIDE SEQUENCE [LARGE SCALE GENOMIC DNA]</scope>
    <source>
        <strain evidence="1 2">KCC S-1010</strain>
    </source>
</reference>
<organism evidence="1 2">
    <name type="scientific">Streptomyces griseocarneus</name>
    <dbReference type="NCBI Taxonomy" id="51201"/>
    <lineage>
        <taxon>Bacteria</taxon>
        <taxon>Bacillati</taxon>
        <taxon>Actinomycetota</taxon>
        <taxon>Actinomycetes</taxon>
        <taxon>Kitasatosporales</taxon>
        <taxon>Streptomycetaceae</taxon>
        <taxon>Streptomyces</taxon>
    </lineage>
</organism>
<evidence type="ECO:0000313" key="1">
    <source>
        <dbReference type="EMBL" id="QSY49902.1"/>
    </source>
</evidence>
<dbReference type="EMBL" id="CP071595">
    <property type="protein sequence ID" value="QSY49902.1"/>
    <property type="molecule type" value="Genomic_DNA"/>
</dbReference>
<keyword evidence="2" id="KW-1185">Reference proteome</keyword>
<dbReference type="RefSeq" id="WP_179198910.1">
    <property type="nucleotide sequence ID" value="NZ_CP071595.1"/>
</dbReference>
<sequence>MNGGTVSITLWAHAQVAGRDVAEPAGIVFDAPATHVEVVLPVQTQIPPAT</sequence>
<proteinExistence type="predicted"/>
<accession>A0ABX7RPK5</accession>